<proteinExistence type="predicted"/>
<gene>
    <name evidence="1" type="ORF">T11_17772</name>
</gene>
<dbReference type="EMBL" id="JYDP01000351">
    <property type="protein sequence ID" value="KRZ01017.1"/>
    <property type="molecule type" value="Genomic_DNA"/>
</dbReference>
<dbReference type="Proteomes" id="UP000055024">
    <property type="component" value="Unassembled WGS sequence"/>
</dbReference>
<name>A0A0V1GS72_9BILA</name>
<evidence type="ECO:0000313" key="2">
    <source>
        <dbReference type="Proteomes" id="UP000055024"/>
    </source>
</evidence>
<evidence type="ECO:0000313" key="1">
    <source>
        <dbReference type="EMBL" id="KRZ01017.1"/>
    </source>
</evidence>
<protein>
    <submittedName>
        <fullName evidence="1">Uncharacterized protein</fullName>
    </submittedName>
</protein>
<reference evidence="1 2" key="1">
    <citation type="submission" date="2015-01" db="EMBL/GenBank/DDBJ databases">
        <title>Evolution of Trichinella species and genotypes.</title>
        <authorList>
            <person name="Korhonen P.K."/>
            <person name="Edoardo P."/>
            <person name="Giuseppe L.R."/>
            <person name="Gasser R.B."/>
        </authorList>
    </citation>
    <scope>NUCLEOTIDE SEQUENCE [LARGE SCALE GENOMIC DNA]</scope>
    <source>
        <strain evidence="1">ISS1029</strain>
    </source>
</reference>
<sequence>MSKFEISKFKVGLDKWKLISDTKRRFQVNNSQTCGGVF</sequence>
<comment type="caution">
    <text evidence="1">The sequence shown here is derived from an EMBL/GenBank/DDBJ whole genome shotgun (WGS) entry which is preliminary data.</text>
</comment>
<keyword evidence="2" id="KW-1185">Reference proteome</keyword>
<dbReference type="AlphaFoldDB" id="A0A0V1GS72"/>
<accession>A0A0V1GS72</accession>
<organism evidence="1 2">
    <name type="scientific">Trichinella zimbabwensis</name>
    <dbReference type="NCBI Taxonomy" id="268475"/>
    <lineage>
        <taxon>Eukaryota</taxon>
        <taxon>Metazoa</taxon>
        <taxon>Ecdysozoa</taxon>
        <taxon>Nematoda</taxon>
        <taxon>Enoplea</taxon>
        <taxon>Dorylaimia</taxon>
        <taxon>Trichinellida</taxon>
        <taxon>Trichinellidae</taxon>
        <taxon>Trichinella</taxon>
    </lineage>
</organism>